<dbReference type="OrthoDB" id="5370059at2759"/>
<sequence length="312" mass="33537">MEVKKIACGGNHTVMLLNDGSVYGCGDNSNGQLGQKVEFSGWRRLEQELRDVACGWEFTVGINGDNEVVTCGFGGRGELGVIGLKRAGSFVKVMKVCSGSKVFASVQNCVVVEPLGGGSRVYGWGSNTKCQLKQPKSRFLEVPVVIFESDSVMVEYAALGKDFTVLVDVLGRIVHTCGNLPSGFNIGQWEGQSGLQVHCMWSSVHILTPRNGIYSYGNGRHGQLFNRAEWCLDGVKQVAVGSEHGVILSNSNTVACWGWGEHGNCGRLTDDGTINNDYSNVISPLNRLPIPNGATITKVFAGCATTWLVAKN</sequence>
<evidence type="ECO:0000313" key="3">
    <source>
        <dbReference type="Proteomes" id="UP000510647"/>
    </source>
</evidence>
<dbReference type="Proteomes" id="UP000510647">
    <property type="component" value="Chromosome 6"/>
</dbReference>
<dbReference type="PROSITE" id="PS00626">
    <property type="entry name" value="RCC1_2"/>
    <property type="match status" value="1"/>
</dbReference>
<dbReference type="InterPro" id="IPR000408">
    <property type="entry name" value="Reg_chr_condens"/>
</dbReference>
<dbReference type="SUPFAM" id="SSF50985">
    <property type="entry name" value="RCC1/BLIP-II"/>
    <property type="match status" value="1"/>
</dbReference>
<dbReference type="GO" id="GO:0005085">
    <property type="term" value="F:guanyl-nucleotide exchange factor activity"/>
    <property type="evidence" value="ECO:0007669"/>
    <property type="project" value="TreeGrafter"/>
</dbReference>
<dbReference type="Pfam" id="PF00415">
    <property type="entry name" value="RCC1"/>
    <property type="match status" value="1"/>
</dbReference>
<dbReference type="Pfam" id="PF13540">
    <property type="entry name" value="RCC1_2"/>
    <property type="match status" value="3"/>
</dbReference>
<evidence type="ECO:0000313" key="2">
    <source>
        <dbReference type="EMBL" id="QLQ81675.1"/>
    </source>
</evidence>
<accession>A0A7H9HYM9</accession>
<dbReference type="EMBL" id="CP059272">
    <property type="protein sequence ID" value="QLQ81675.1"/>
    <property type="molecule type" value="Genomic_DNA"/>
</dbReference>
<feature type="repeat" description="RCC1" evidence="1">
    <location>
        <begin position="20"/>
        <end position="65"/>
    </location>
</feature>
<dbReference type="PANTHER" id="PTHR45982:SF1">
    <property type="entry name" value="REGULATOR OF CHROMOSOME CONDENSATION"/>
    <property type="match status" value="1"/>
</dbReference>
<evidence type="ECO:0008006" key="4">
    <source>
        <dbReference type="Google" id="ProtNLM"/>
    </source>
</evidence>
<evidence type="ECO:0000256" key="1">
    <source>
        <dbReference type="PROSITE-ProRule" id="PRU00235"/>
    </source>
</evidence>
<dbReference type="Gene3D" id="2.130.10.30">
    <property type="entry name" value="Regulator of chromosome condensation 1/beta-lactamase-inhibitor protein II"/>
    <property type="match status" value="2"/>
</dbReference>
<dbReference type="GO" id="GO:0005737">
    <property type="term" value="C:cytoplasm"/>
    <property type="evidence" value="ECO:0007669"/>
    <property type="project" value="TreeGrafter"/>
</dbReference>
<reference evidence="2 3" key="1">
    <citation type="submission" date="2020-06" db="EMBL/GenBank/DDBJ databases">
        <title>The yeast mating-type switching endonuclease HO is a domesticated member of an unorthodox homing genetic element family.</title>
        <authorList>
            <person name="Coughlan A.Y."/>
            <person name="Lombardi L."/>
            <person name="Braun-Galleani S."/>
            <person name="Martos A.R."/>
            <person name="Galeote V."/>
            <person name="Bigey F."/>
            <person name="Dequin S."/>
            <person name="Byrne K.P."/>
            <person name="Wolfe K.H."/>
        </authorList>
    </citation>
    <scope>NUCLEOTIDE SEQUENCE [LARGE SCALE GENOMIC DNA]</scope>
    <source>
        <strain evidence="2 3">CBS2947</strain>
    </source>
</reference>
<gene>
    <name evidence="2" type="ORF">HG537_0F04360</name>
</gene>
<dbReference type="PRINTS" id="PR00633">
    <property type="entry name" value="RCCNDNSATION"/>
</dbReference>
<protein>
    <recommendedName>
        <fullName evidence="4">RCC1/BLIP-II protein</fullName>
    </recommendedName>
</protein>
<dbReference type="PANTHER" id="PTHR45982">
    <property type="entry name" value="REGULATOR OF CHROMOSOME CONDENSATION"/>
    <property type="match status" value="1"/>
</dbReference>
<organism evidence="2 3">
    <name type="scientific">Torulaspora globosa</name>
    <dbReference type="NCBI Taxonomy" id="48254"/>
    <lineage>
        <taxon>Eukaryota</taxon>
        <taxon>Fungi</taxon>
        <taxon>Dikarya</taxon>
        <taxon>Ascomycota</taxon>
        <taxon>Saccharomycotina</taxon>
        <taxon>Saccharomycetes</taxon>
        <taxon>Saccharomycetales</taxon>
        <taxon>Saccharomycetaceae</taxon>
        <taxon>Torulaspora</taxon>
    </lineage>
</organism>
<dbReference type="PROSITE" id="PS50012">
    <property type="entry name" value="RCC1_3"/>
    <property type="match status" value="1"/>
</dbReference>
<name>A0A7H9HYM9_9SACH</name>
<dbReference type="InterPro" id="IPR051553">
    <property type="entry name" value="Ran_GTPase-activating"/>
</dbReference>
<proteinExistence type="predicted"/>
<dbReference type="InterPro" id="IPR009091">
    <property type="entry name" value="RCC1/BLIP-II"/>
</dbReference>
<dbReference type="AlphaFoldDB" id="A0A7H9HYM9"/>
<keyword evidence="3" id="KW-1185">Reference proteome</keyword>